<dbReference type="Proteomes" id="UP000654947">
    <property type="component" value="Unassembled WGS sequence"/>
</dbReference>
<dbReference type="EMBL" id="BMXL01000010">
    <property type="protein sequence ID" value="GHD25777.1"/>
    <property type="molecule type" value="Genomic_DNA"/>
</dbReference>
<gene>
    <name evidence="1" type="ORF">GCM10007147_23210</name>
</gene>
<protein>
    <recommendedName>
        <fullName evidence="3">DoxX family membrane protein</fullName>
    </recommendedName>
</protein>
<evidence type="ECO:0008006" key="3">
    <source>
        <dbReference type="Google" id="ProtNLM"/>
    </source>
</evidence>
<evidence type="ECO:0000313" key="1">
    <source>
        <dbReference type="EMBL" id="GHD25777.1"/>
    </source>
</evidence>
<name>A0A919CHY0_9ACTN</name>
<keyword evidence="2" id="KW-1185">Reference proteome</keyword>
<organism evidence="1 2">
    <name type="scientific">Nocardiopsis kunsanensis</name>
    <dbReference type="NCBI Taxonomy" id="141693"/>
    <lineage>
        <taxon>Bacteria</taxon>
        <taxon>Bacillati</taxon>
        <taxon>Actinomycetota</taxon>
        <taxon>Actinomycetes</taxon>
        <taxon>Streptosporangiales</taxon>
        <taxon>Nocardiopsidaceae</taxon>
        <taxon>Nocardiopsis</taxon>
    </lineage>
</organism>
<sequence length="153" mass="16289">MRRPPVEPHHMPARIATGAFILSSGLDKRAVDEESAQGMHGMAVSAYPFLDKIAPKPFVKLVSASEIALGTALLLPIVPTKIAAAGLTAFSASLLGMYLRTPGMRRPNSVRPSDTGLAVAKDVWMFGTGLSLLMDPGQARGEPRPCSWLGPKR</sequence>
<accession>A0A919CHY0</accession>
<comment type="caution">
    <text evidence="1">The sequence shown here is derived from an EMBL/GenBank/DDBJ whole genome shotgun (WGS) entry which is preliminary data.</text>
</comment>
<dbReference type="AlphaFoldDB" id="A0A919CHY0"/>
<reference evidence="1 2" key="1">
    <citation type="journal article" date="2014" name="Int. J. Syst. Evol. Microbiol.">
        <title>Complete genome sequence of Corynebacterium casei LMG S-19264T (=DSM 44701T), isolated from a smear-ripened cheese.</title>
        <authorList>
            <consortium name="US DOE Joint Genome Institute (JGI-PGF)"/>
            <person name="Walter F."/>
            <person name="Albersmeier A."/>
            <person name="Kalinowski J."/>
            <person name="Ruckert C."/>
        </authorList>
    </citation>
    <scope>NUCLEOTIDE SEQUENCE [LARGE SCALE GENOMIC DNA]</scope>
    <source>
        <strain evidence="1 2">KCTC 19473</strain>
    </source>
</reference>
<evidence type="ECO:0000313" key="2">
    <source>
        <dbReference type="Proteomes" id="UP000654947"/>
    </source>
</evidence>
<proteinExistence type="predicted"/>
<dbReference type="RefSeq" id="WP_051049403.1">
    <property type="nucleotide sequence ID" value="NZ_BMXL01000010.1"/>
</dbReference>